<feature type="compositionally biased region" description="Low complexity" evidence="2">
    <location>
        <begin position="100"/>
        <end position="117"/>
    </location>
</feature>
<dbReference type="Pfam" id="PF08324">
    <property type="entry name" value="PUL"/>
    <property type="match status" value="1"/>
</dbReference>
<evidence type="ECO:0000256" key="1">
    <source>
        <dbReference type="ARBA" id="ARBA00023157"/>
    </source>
</evidence>
<organism evidence="5 6">
    <name type="scientific">Reticulomyxa filosa</name>
    <dbReference type="NCBI Taxonomy" id="46433"/>
    <lineage>
        <taxon>Eukaryota</taxon>
        <taxon>Sar</taxon>
        <taxon>Rhizaria</taxon>
        <taxon>Retaria</taxon>
        <taxon>Foraminifera</taxon>
        <taxon>Monothalamids</taxon>
        <taxon>Reticulomyxidae</taxon>
        <taxon>Reticulomyxa</taxon>
    </lineage>
</organism>
<evidence type="ECO:0000256" key="2">
    <source>
        <dbReference type="SAM" id="MobiDB-lite"/>
    </source>
</evidence>
<name>X6N1G3_RETFI</name>
<gene>
    <name evidence="5" type="ORF">RFI_17657</name>
</gene>
<keyword evidence="1" id="KW-1015">Disulfide bond</keyword>
<dbReference type="OMA" id="WLTSANI"/>
<dbReference type="InterPro" id="IPR016024">
    <property type="entry name" value="ARM-type_fold"/>
</dbReference>
<reference evidence="5 6" key="1">
    <citation type="journal article" date="2013" name="Curr. Biol.">
        <title>The Genome of the Foraminiferan Reticulomyxa filosa.</title>
        <authorList>
            <person name="Glockner G."/>
            <person name="Hulsmann N."/>
            <person name="Schleicher M."/>
            <person name="Noegel A.A."/>
            <person name="Eichinger L."/>
            <person name="Gallinger C."/>
            <person name="Pawlowski J."/>
            <person name="Sierra R."/>
            <person name="Euteneuer U."/>
            <person name="Pillet L."/>
            <person name="Moustafa A."/>
            <person name="Platzer M."/>
            <person name="Groth M."/>
            <person name="Szafranski K."/>
            <person name="Schliwa M."/>
        </authorList>
    </citation>
    <scope>NUCLEOTIDE SEQUENCE [LARGE SCALE GENOMIC DNA]</scope>
</reference>
<feature type="domain" description="Thioredoxin" evidence="3">
    <location>
        <begin position="101"/>
        <end position="228"/>
    </location>
</feature>
<dbReference type="InterPro" id="IPR011989">
    <property type="entry name" value="ARM-like"/>
</dbReference>
<dbReference type="SUPFAM" id="SSF48371">
    <property type="entry name" value="ARM repeat"/>
    <property type="match status" value="1"/>
</dbReference>
<dbReference type="InterPro" id="IPR013766">
    <property type="entry name" value="Thioredoxin_domain"/>
</dbReference>
<dbReference type="CDD" id="cd02947">
    <property type="entry name" value="TRX_family"/>
    <property type="match status" value="1"/>
</dbReference>
<dbReference type="InterPro" id="IPR013535">
    <property type="entry name" value="PUL_dom"/>
</dbReference>
<feature type="region of interest" description="Disordered" evidence="2">
    <location>
        <begin position="1"/>
        <end position="26"/>
    </location>
</feature>
<dbReference type="Gene3D" id="1.25.10.10">
    <property type="entry name" value="Leucine-rich Repeat Variant"/>
    <property type="match status" value="1"/>
</dbReference>
<keyword evidence="6" id="KW-1185">Reference proteome</keyword>
<proteinExistence type="predicted"/>
<evidence type="ECO:0000313" key="6">
    <source>
        <dbReference type="Proteomes" id="UP000023152"/>
    </source>
</evidence>
<dbReference type="Gene3D" id="3.40.30.10">
    <property type="entry name" value="Glutaredoxin"/>
    <property type="match status" value="1"/>
</dbReference>
<dbReference type="Pfam" id="PF00085">
    <property type="entry name" value="Thioredoxin"/>
    <property type="match status" value="1"/>
</dbReference>
<dbReference type="EMBL" id="ASPP01013509">
    <property type="protein sequence ID" value="ETO19574.1"/>
    <property type="molecule type" value="Genomic_DNA"/>
</dbReference>
<evidence type="ECO:0000259" key="3">
    <source>
        <dbReference type="PROSITE" id="PS51352"/>
    </source>
</evidence>
<evidence type="ECO:0000313" key="5">
    <source>
        <dbReference type="EMBL" id="ETO19574.1"/>
    </source>
</evidence>
<dbReference type="Gene3D" id="1.10.260.100">
    <property type="match status" value="1"/>
</dbReference>
<protein>
    <submittedName>
        <fullName evidence="5">Thioredoxin H-type 4</fullName>
    </submittedName>
</protein>
<dbReference type="SUPFAM" id="SSF52833">
    <property type="entry name" value="Thioredoxin-like"/>
    <property type="match status" value="1"/>
</dbReference>
<dbReference type="Proteomes" id="UP000023152">
    <property type="component" value="Unassembled WGS sequence"/>
</dbReference>
<feature type="region of interest" description="Disordered" evidence="2">
    <location>
        <begin position="100"/>
        <end position="122"/>
    </location>
</feature>
<dbReference type="PANTHER" id="PTHR46115">
    <property type="entry name" value="THIOREDOXIN-LIKE PROTEIN 1"/>
    <property type="match status" value="1"/>
</dbReference>
<sequence length="500" mass="56409">MKDKKKARLTPPSPPPLKKKKKKEDVSRIQQMVMSNPRLMALMQRPGFMQKLQQHMSNPMAMLQSRDPDVMEFVTEMSRMQQGGGGGGGLGGSMNMMNMMNSSSSSGSNYQDHSSSGDVQELVGDNSNELKRILSSSENADKLIVIDWFATWCRPCEQIKGDYVRLAKFHKSKAVFLKVDVDKNPNLSRSYGIDAMPKFLFFKGGNKVDEMTGADVRQLERLIDKHVTLSEPNTKQNKPSPFESIPINANNVPVYAKAQLDKNADNAQLIDQILQTLQNKTTYHQSTLGEKHFELIANYAKNWPEKPLCVLLDLIRVLVLHPNASAAYAKNKAYVDQLVQISLKYSKNDTILCLVCRIFINLFSRQVTRQAMKTYFPSVETLAKICMKSEAVNTRSAFVQILSCYAFYWHVANEKESLDSLKVSHLLIDCLDKEQDASVAIKAIVTTGTLVFRSEGIAQALRLFDIDMLLIHLKKERFSKHSDVHKYIDELTSAINDTSL</sequence>
<comment type="caution">
    <text evidence="5">The sequence shown here is derived from an EMBL/GenBank/DDBJ whole genome shotgun (WGS) entry which is preliminary data.</text>
</comment>
<dbReference type="PROSITE" id="PS51352">
    <property type="entry name" value="THIOREDOXIN_2"/>
    <property type="match status" value="1"/>
</dbReference>
<dbReference type="InterPro" id="IPR036249">
    <property type="entry name" value="Thioredoxin-like_sf"/>
</dbReference>
<evidence type="ECO:0000259" key="4">
    <source>
        <dbReference type="PROSITE" id="PS51396"/>
    </source>
</evidence>
<dbReference type="PROSITE" id="PS51396">
    <property type="entry name" value="PUL"/>
    <property type="match status" value="1"/>
</dbReference>
<dbReference type="AlphaFoldDB" id="X6N1G3"/>
<accession>X6N1G3</accession>
<feature type="domain" description="PUL" evidence="4">
    <location>
        <begin position="225"/>
        <end position="494"/>
    </location>
</feature>
<dbReference type="OrthoDB" id="10263751at2759"/>